<dbReference type="GO" id="GO:0016020">
    <property type="term" value="C:membrane"/>
    <property type="evidence" value="ECO:0007669"/>
    <property type="project" value="UniProtKB-SubCell"/>
</dbReference>
<evidence type="ECO:0000256" key="5">
    <source>
        <dbReference type="SAM" id="Phobius"/>
    </source>
</evidence>
<feature type="transmembrane region" description="Helical" evidence="5">
    <location>
        <begin position="51"/>
        <end position="74"/>
    </location>
</feature>
<keyword evidence="4 5" id="KW-0472">Membrane</keyword>
<feature type="transmembrane region" description="Helical" evidence="5">
    <location>
        <begin position="277"/>
        <end position="299"/>
    </location>
</feature>
<dbReference type="VEuPathDB" id="FungiDB:AeMF1_018523"/>
<evidence type="ECO:0000256" key="2">
    <source>
        <dbReference type="ARBA" id="ARBA00022692"/>
    </source>
</evidence>
<evidence type="ECO:0008006" key="8">
    <source>
        <dbReference type="Google" id="ProtNLM"/>
    </source>
</evidence>
<evidence type="ECO:0000256" key="4">
    <source>
        <dbReference type="ARBA" id="ARBA00023136"/>
    </source>
</evidence>
<evidence type="ECO:0000256" key="3">
    <source>
        <dbReference type="ARBA" id="ARBA00022989"/>
    </source>
</evidence>
<keyword evidence="2 5" id="KW-0812">Transmembrane</keyword>
<dbReference type="PRINTS" id="PR00259">
    <property type="entry name" value="TMFOUR"/>
</dbReference>
<accession>A0A6G0XVW2</accession>
<evidence type="ECO:0000256" key="1">
    <source>
        <dbReference type="ARBA" id="ARBA00004141"/>
    </source>
</evidence>
<keyword evidence="3 5" id="KW-1133">Transmembrane helix</keyword>
<feature type="transmembrane region" description="Helical" evidence="5">
    <location>
        <begin position="7"/>
        <end position="31"/>
    </location>
</feature>
<dbReference type="InterPro" id="IPR018499">
    <property type="entry name" value="Tetraspanin/Peripherin"/>
</dbReference>
<feature type="transmembrane region" description="Helical" evidence="5">
    <location>
        <begin position="83"/>
        <end position="103"/>
    </location>
</feature>
<dbReference type="EMBL" id="VJMJ01000009">
    <property type="protein sequence ID" value="KAF0744684.1"/>
    <property type="molecule type" value="Genomic_DNA"/>
</dbReference>
<dbReference type="Pfam" id="PF00335">
    <property type="entry name" value="Tetraspanin"/>
    <property type="match status" value="1"/>
</dbReference>
<protein>
    <recommendedName>
        <fullName evidence="8">Tetraspanin</fullName>
    </recommendedName>
</protein>
<evidence type="ECO:0000313" key="6">
    <source>
        <dbReference type="EMBL" id="KAF0744684.1"/>
    </source>
</evidence>
<sequence>MNTLAKIVLIAVNLGFVAAGALLIALGAKAYNAHWTDVFSTDTATDVNSMAAVLIALGAAIIVIAAFGFAGAIFRSRCLLTSYSIFVVLGLAIFLTVAVLGFITSHRANDWSGKEFPADAAENNVATAFNEVYCNAEGGRFCLTSSVNDSMSVFFPTFGDAGVASLALLGIDVNATTGLVGVCDQVKAKVGTVGLSLALPDGFQSACETCQDVKTKYGDYTAIFDWTNDKCPLTQETGQWCGKFLVTKNQTTLFLNAPYEQCRGPVLKLWKDYGKKVAIGGIVMAVASLVLVVLACRVARKGGDNSRYEGVHS</sequence>
<comment type="subcellular location">
    <subcellularLocation>
        <location evidence="1">Membrane</location>
        <topology evidence="1">Multi-pass membrane protein</topology>
    </subcellularLocation>
</comment>
<dbReference type="Proteomes" id="UP000481153">
    <property type="component" value="Unassembled WGS sequence"/>
</dbReference>
<reference evidence="6 7" key="1">
    <citation type="submission" date="2019-07" db="EMBL/GenBank/DDBJ databases">
        <title>Genomics analysis of Aphanomyces spp. identifies a new class of oomycete effector associated with host adaptation.</title>
        <authorList>
            <person name="Gaulin E."/>
        </authorList>
    </citation>
    <scope>NUCLEOTIDE SEQUENCE [LARGE SCALE GENOMIC DNA]</scope>
    <source>
        <strain evidence="6 7">ATCC 201684</strain>
    </source>
</reference>
<gene>
    <name evidence="6" type="ORF">Ae201684_001141</name>
</gene>
<dbReference type="OrthoDB" id="71600at2759"/>
<name>A0A6G0XVW2_9STRA</name>
<dbReference type="AlphaFoldDB" id="A0A6G0XVW2"/>
<keyword evidence="7" id="KW-1185">Reference proteome</keyword>
<organism evidence="6 7">
    <name type="scientific">Aphanomyces euteiches</name>
    <dbReference type="NCBI Taxonomy" id="100861"/>
    <lineage>
        <taxon>Eukaryota</taxon>
        <taxon>Sar</taxon>
        <taxon>Stramenopiles</taxon>
        <taxon>Oomycota</taxon>
        <taxon>Saprolegniomycetes</taxon>
        <taxon>Saprolegniales</taxon>
        <taxon>Verrucalvaceae</taxon>
        <taxon>Aphanomyces</taxon>
    </lineage>
</organism>
<comment type="caution">
    <text evidence="6">The sequence shown here is derived from an EMBL/GenBank/DDBJ whole genome shotgun (WGS) entry which is preliminary data.</text>
</comment>
<dbReference type="PANTHER" id="PTHR19282">
    <property type="entry name" value="TETRASPANIN"/>
    <property type="match status" value="1"/>
</dbReference>
<evidence type="ECO:0000313" key="7">
    <source>
        <dbReference type="Proteomes" id="UP000481153"/>
    </source>
</evidence>
<proteinExistence type="predicted"/>